<reference evidence="4 5" key="1">
    <citation type="submission" date="2016-10" db="EMBL/GenBank/DDBJ databases">
        <authorList>
            <person name="de Groot N.N."/>
        </authorList>
    </citation>
    <scope>NUCLEOTIDE SEQUENCE [LARGE SCALE GENOMIC DNA]</scope>
    <source>
        <strain evidence="4 5">ATCC 43154</strain>
    </source>
</reference>
<evidence type="ECO:0000259" key="3">
    <source>
        <dbReference type="Pfam" id="PF01052"/>
    </source>
</evidence>
<dbReference type="OrthoDB" id="9126551at2"/>
<dbReference type="Proteomes" id="UP000199470">
    <property type="component" value="Unassembled WGS sequence"/>
</dbReference>
<dbReference type="Gene3D" id="2.30.330.10">
    <property type="entry name" value="SpoA-like"/>
    <property type="match status" value="1"/>
</dbReference>
<comment type="similarity">
    <text evidence="1">Belongs to the FliN/MopA/SpaO family.</text>
</comment>
<evidence type="ECO:0000256" key="2">
    <source>
        <dbReference type="SAM" id="MobiDB-lite"/>
    </source>
</evidence>
<proteinExistence type="inferred from homology"/>
<dbReference type="InterPro" id="IPR001543">
    <property type="entry name" value="FliN-like_C"/>
</dbReference>
<sequence length="380" mass="38276">MPDSAAPASHAGPVQPAAVPPPAPAGVSAARAALSRRLGLGCHTPLAALDAVLTLRPGAADAAADWSAGLALAGPFGALELADGARWLLALSGIDPGGGPPPADGAGGDERWRCLQAALLGRLAGTPFAGAERVLAAPAAPDDAVTLRLELRGAAYVLHGAARAGAADWLRWLEGGAWTRRRLPLARFLDLPLAPAVVLASHTMPGHACRALAPGDVLLPDTPRFGCDGVGRLRLGGRHFRLRYLAPGTLHILALEDTLEPTLTDTPPPDLDADLGPADAAAAAPPAGPGADAAPGADADPGHDALTPLDLLPLTLSFELGHLRLTLGELRALAPGAVLSCHGGSPAAVAILARGRRLGTGEAVDVAGRLGIRVTEWDAA</sequence>
<dbReference type="GO" id="GO:0030254">
    <property type="term" value="P:protein secretion by the type III secretion system"/>
    <property type="evidence" value="ECO:0007669"/>
    <property type="project" value="InterPro"/>
</dbReference>
<dbReference type="PANTHER" id="PTHR30034:SF5">
    <property type="entry name" value="SECRETION SYSTEM APPARATUS PROTEIN SSAQ"/>
    <property type="match status" value="1"/>
</dbReference>
<dbReference type="SUPFAM" id="SSF101801">
    <property type="entry name" value="Surface presentation of antigens (SPOA)"/>
    <property type="match status" value="1"/>
</dbReference>
<evidence type="ECO:0000313" key="5">
    <source>
        <dbReference type="Proteomes" id="UP000199470"/>
    </source>
</evidence>
<dbReference type="STRING" id="758825.SAMN02982985_02223"/>
<dbReference type="RefSeq" id="WP_093387515.1">
    <property type="nucleotide sequence ID" value="NZ_FOTW01000010.1"/>
</dbReference>
<name>A0A1I4M3D6_9BURK</name>
<evidence type="ECO:0000313" key="4">
    <source>
        <dbReference type="EMBL" id="SFL97888.1"/>
    </source>
</evidence>
<feature type="compositionally biased region" description="Low complexity" evidence="2">
    <location>
        <begin position="274"/>
        <end position="304"/>
    </location>
</feature>
<dbReference type="InterPro" id="IPR036429">
    <property type="entry name" value="SpoA-like_sf"/>
</dbReference>
<organism evidence="4 5">
    <name type="scientific">Rugamonas rubra</name>
    <dbReference type="NCBI Taxonomy" id="758825"/>
    <lineage>
        <taxon>Bacteria</taxon>
        <taxon>Pseudomonadati</taxon>
        <taxon>Pseudomonadota</taxon>
        <taxon>Betaproteobacteria</taxon>
        <taxon>Burkholderiales</taxon>
        <taxon>Oxalobacteraceae</taxon>
        <taxon>Telluria group</taxon>
        <taxon>Rugamonas</taxon>
    </lineage>
</organism>
<protein>
    <submittedName>
        <fullName evidence="4">Type III secretion protein Q</fullName>
    </submittedName>
</protein>
<keyword evidence="5" id="KW-1185">Reference proteome</keyword>
<evidence type="ECO:0000256" key="1">
    <source>
        <dbReference type="ARBA" id="ARBA00009226"/>
    </source>
</evidence>
<dbReference type="AlphaFoldDB" id="A0A1I4M3D6"/>
<dbReference type="Pfam" id="PF01052">
    <property type="entry name" value="FliMN_C"/>
    <property type="match status" value="1"/>
</dbReference>
<accession>A0A1I4M3D6</accession>
<feature type="region of interest" description="Disordered" evidence="2">
    <location>
        <begin position="1"/>
        <end position="25"/>
    </location>
</feature>
<dbReference type="GO" id="GO:0050918">
    <property type="term" value="P:positive chemotaxis"/>
    <property type="evidence" value="ECO:0007669"/>
    <property type="project" value="TreeGrafter"/>
</dbReference>
<dbReference type="InterPro" id="IPR013385">
    <property type="entry name" value="T3SS_SpaO/YscQ/SpaO"/>
</dbReference>
<dbReference type="GO" id="GO:0071978">
    <property type="term" value="P:bacterial-type flagellum-dependent swarming motility"/>
    <property type="evidence" value="ECO:0007669"/>
    <property type="project" value="TreeGrafter"/>
</dbReference>
<dbReference type="NCBIfam" id="TIGR02551">
    <property type="entry name" value="SpaO_YscQ"/>
    <property type="match status" value="1"/>
</dbReference>
<dbReference type="PANTHER" id="PTHR30034">
    <property type="entry name" value="FLAGELLAR MOTOR SWITCH PROTEIN FLIM"/>
    <property type="match status" value="1"/>
</dbReference>
<feature type="domain" description="Flagellar motor switch protein FliN-like C-terminal" evidence="3">
    <location>
        <begin position="312"/>
        <end position="377"/>
    </location>
</feature>
<dbReference type="EMBL" id="FOTW01000010">
    <property type="protein sequence ID" value="SFL97888.1"/>
    <property type="molecule type" value="Genomic_DNA"/>
</dbReference>
<feature type="region of interest" description="Disordered" evidence="2">
    <location>
        <begin position="261"/>
        <end position="304"/>
    </location>
</feature>
<gene>
    <name evidence="4" type="ORF">SAMN02982985_02223</name>
</gene>